<dbReference type="AlphaFoldDB" id="A0A5B9WEA4"/>
<dbReference type="Gene3D" id="3.50.50.60">
    <property type="entry name" value="FAD/NAD(P)-binding domain"/>
    <property type="match status" value="2"/>
</dbReference>
<reference evidence="2 3" key="1">
    <citation type="submission" date="2019-08" db="EMBL/GenBank/DDBJ databases">
        <title>Deep-cultivation of Planctomycetes and their phenomic and genomic characterization uncovers novel biology.</title>
        <authorList>
            <person name="Wiegand S."/>
            <person name="Jogler M."/>
            <person name="Boedeker C."/>
            <person name="Pinto D."/>
            <person name="Vollmers J."/>
            <person name="Rivas-Marin E."/>
            <person name="Kohn T."/>
            <person name="Peeters S.H."/>
            <person name="Heuer A."/>
            <person name="Rast P."/>
            <person name="Oberbeckmann S."/>
            <person name="Bunk B."/>
            <person name="Jeske O."/>
            <person name="Meyerdierks A."/>
            <person name="Storesund J.E."/>
            <person name="Kallscheuer N."/>
            <person name="Luecker S."/>
            <person name="Lage O.M."/>
            <person name="Pohl T."/>
            <person name="Merkel B.J."/>
            <person name="Hornburger P."/>
            <person name="Mueller R.-W."/>
            <person name="Bruemmer F."/>
            <person name="Labrenz M."/>
            <person name="Spormann A.M."/>
            <person name="Op den Camp H."/>
            <person name="Overmann J."/>
            <person name="Amann R."/>
            <person name="Jetten M.S.M."/>
            <person name="Mascher T."/>
            <person name="Medema M.H."/>
            <person name="Devos D.P."/>
            <person name="Kaster A.-K."/>
            <person name="Ovreas L."/>
            <person name="Rohde M."/>
            <person name="Galperin M.Y."/>
            <person name="Jogler C."/>
        </authorList>
    </citation>
    <scope>NUCLEOTIDE SEQUENCE [LARGE SCALE GENOMIC DNA]</scope>
    <source>
        <strain evidence="2 3">OJF2</strain>
    </source>
</reference>
<proteinExistence type="predicted"/>
<dbReference type="InterPro" id="IPR038732">
    <property type="entry name" value="HpyO/CreE_NAD-binding"/>
</dbReference>
<gene>
    <name evidence="2" type="ORF">OJF2_68180</name>
</gene>
<dbReference type="OrthoDB" id="101972at2"/>
<protein>
    <submittedName>
        <fullName evidence="2">FAD dependent oxidoreductase</fullName>
    </submittedName>
</protein>
<accession>A0A5B9WEA4</accession>
<dbReference type="Proteomes" id="UP000324233">
    <property type="component" value="Chromosome"/>
</dbReference>
<dbReference type="PANTHER" id="PTHR40254:SF1">
    <property type="entry name" value="BLR0577 PROTEIN"/>
    <property type="match status" value="1"/>
</dbReference>
<organism evidence="2 3">
    <name type="scientific">Aquisphaera giovannonii</name>
    <dbReference type="NCBI Taxonomy" id="406548"/>
    <lineage>
        <taxon>Bacteria</taxon>
        <taxon>Pseudomonadati</taxon>
        <taxon>Planctomycetota</taxon>
        <taxon>Planctomycetia</taxon>
        <taxon>Isosphaerales</taxon>
        <taxon>Isosphaeraceae</taxon>
        <taxon>Aquisphaera</taxon>
    </lineage>
</organism>
<dbReference type="Pfam" id="PF13454">
    <property type="entry name" value="NAD_binding_9"/>
    <property type="match status" value="1"/>
</dbReference>
<sequence>MEELRVAIVGGGFSGTMVAVHLARAGGVRVVLAEKGDRLARGAAYGSRCERHLLNVPAGLMSALPDEPSHFLDWLRGRDPEAGAGTFAPRMTYGDYLAGLLGDAASTGRVDLIRDEVVDLEAGPRLVLRTSGGRAIEAERVVLALGNPPPGEPAGMAITPGLRGYVPNPWEPGALDGLAGDEPIGLIGTGLTAVDLVVEAMAKGHRGPIVAISRHGSLPQAHRPSAGPPRPHVLAAGRPATARALLRTVRAEADRCRSEGGDWRSVIDGIRPVAQDVWRSLEVPERDRFLRHLASRWDVHRHRIAPEVEEVLASATLAGRLRVVAGRVESIEPDGDSLAVRVRGRGRADSEVLAFGRLINCTGPSRDIRDRAPMLVRSLFGRGIARPGPLALGLDAGASGALLDRDGNPSDRVFAIGPLLKEGLWETTAVRELRVQARDLAEHLLGRRPAG</sequence>
<dbReference type="PANTHER" id="PTHR40254">
    <property type="entry name" value="BLR0577 PROTEIN"/>
    <property type="match status" value="1"/>
</dbReference>
<feature type="domain" description="FAD-dependent urate hydroxylase HpyO/Asp monooxygenase CreE-like FAD/NAD(P)-binding" evidence="1">
    <location>
        <begin position="7"/>
        <end position="147"/>
    </location>
</feature>
<dbReference type="EMBL" id="CP042997">
    <property type="protein sequence ID" value="QEH38220.1"/>
    <property type="molecule type" value="Genomic_DNA"/>
</dbReference>
<keyword evidence="3" id="KW-1185">Reference proteome</keyword>
<dbReference type="SUPFAM" id="SSF51905">
    <property type="entry name" value="FAD/NAD(P)-binding domain"/>
    <property type="match status" value="1"/>
</dbReference>
<evidence type="ECO:0000259" key="1">
    <source>
        <dbReference type="Pfam" id="PF13454"/>
    </source>
</evidence>
<dbReference type="KEGG" id="agv:OJF2_68180"/>
<dbReference type="RefSeq" id="WP_148597683.1">
    <property type="nucleotide sequence ID" value="NZ_CP042997.1"/>
</dbReference>
<dbReference type="InterPro" id="IPR036188">
    <property type="entry name" value="FAD/NAD-bd_sf"/>
</dbReference>
<evidence type="ECO:0000313" key="3">
    <source>
        <dbReference type="Proteomes" id="UP000324233"/>
    </source>
</evidence>
<evidence type="ECO:0000313" key="2">
    <source>
        <dbReference type="EMBL" id="QEH38220.1"/>
    </source>
</evidence>
<name>A0A5B9WEA4_9BACT</name>
<dbReference type="InterPro" id="IPR052189">
    <property type="entry name" value="L-asp_N-monooxygenase_NS-form"/>
</dbReference>